<dbReference type="InterPro" id="IPR027417">
    <property type="entry name" value="P-loop_NTPase"/>
</dbReference>
<protein>
    <submittedName>
        <fullName evidence="1">AAA family ATPase</fullName>
    </submittedName>
</protein>
<comment type="caution">
    <text evidence="1">The sequence shown here is derived from an EMBL/GenBank/DDBJ whole genome shotgun (WGS) entry which is preliminary data.</text>
</comment>
<sequence length="323" mass="34491">MYVNVAERLAQGVQAPEPDIMRIQPGSHLFYSGELNLVFGDSESGKTWLCLAAVVDTLREGGNAAVVDLDHNGSASTLNRLLEMGAPADVLNDRERFRLAEPFDDLDLRTVIQDLAHWHPDVVTLDSLGEIMPLFKANSNSADDFTDVHRDVIKPLTAVGVGVLLVDHLAKGADSRSFGPGGTSAKKRVVGGASIRVTSEGAYTPGNGGSSKLELHKDRHGGLRRHYPAVSGKEAVIGSFRLDEDEDGVKAFSITPALTRTVAVQEDADRKQLESDVTALLAVADPPKSVREAQGILKCKTTRASAAMAAYRQRAGNDDGNAA</sequence>
<dbReference type="Gene3D" id="3.40.50.300">
    <property type="entry name" value="P-loop containing nucleotide triphosphate hydrolases"/>
    <property type="match status" value="1"/>
</dbReference>
<evidence type="ECO:0000313" key="1">
    <source>
        <dbReference type="EMBL" id="NKY03545.1"/>
    </source>
</evidence>
<name>A0A846WPP4_9ACTN</name>
<dbReference type="SUPFAM" id="SSF52540">
    <property type="entry name" value="P-loop containing nucleoside triphosphate hydrolases"/>
    <property type="match status" value="1"/>
</dbReference>
<dbReference type="AlphaFoldDB" id="A0A846WPP4"/>
<organism evidence="1 2">
    <name type="scientific">Gordonia polyisoprenivorans</name>
    <dbReference type="NCBI Taxonomy" id="84595"/>
    <lineage>
        <taxon>Bacteria</taxon>
        <taxon>Bacillati</taxon>
        <taxon>Actinomycetota</taxon>
        <taxon>Actinomycetes</taxon>
        <taxon>Mycobacteriales</taxon>
        <taxon>Gordoniaceae</taxon>
        <taxon>Gordonia</taxon>
    </lineage>
</organism>
<dbReference type="RefSeq" id="WP_006369634.1">
    <property type="nucleotide sequence ID" value="NZ_JAAXPC010000010.1"/>
</dbReference>
<gene>
    <name evidence="1" type="ORF">HGA05_18395</name>
</gene>
<evidence type="ECO:0000313" key="2">
    <source>
        <dbReference type="Proteomes" id="UP000563898"/>
    </source>
</evidence>
<dbReference type="Proteomes" id="UP000563898">
    <property type="component" value="Unassembled WGS sequence"/>
</dbReference>
<dbReference type="EMBL" id="JAAXPC010000010">
    <property type="protein sequence ID" value="NKY03545.1"/>
    <property type="molecule type" value="Genomic_DNA"/>
</dbReference>
<dbReference type="Pfam" id="PF13481">
    <property type="entry name" value="AAA_25"/>
    <property type="match status" value="1"/>
</dbReference>
<accession>A0A846WPP4</accession>
<proteinExistence type="predicted"/>
<reference evidence="1 2" key="1">
    <citation type="submission" date="2020-04" db="EMBL/GenBank/DDBJ databases">
        <title>MicrobeNet Type strains.</title>
        <authorList>
            <person name="Nicholson A.C."/>
        </authorList>
    </citation>
    <scope>NUCLEOTIDE SEQUENCE [LARGE SCALE GENOMIC DNA]</scope>
    <source>
        <strain evidence="1 2">ATCC BAA-14</strain>
    </source>
</reference>